<keyword evidence="6" id="KW-1185">Reference proteome</keyword>
<keyword evidence="3" id="KW-0732">Signal</keyword>
<dbReference type="InterPro" id="IPR001119">
    <property type="entry name" value="SLH_dom"/>
</dbReference>
<dbReference type="PANTHER" id="PTHR43308:SF5">
    <property type="entry name" value="S-LAYER PROTEIN _ PEPTIDOGLYCAN ENDO-BETA-N-ACETYLGLUCOSAMINIDASE"/>
    <property type="match status" value="1"/>
</dbReference>
<comment type="caution">
    <text evidence="5">The sequence shown here is derived from an EMBL/GenBank/DDBJ whole genome shotgun (WGS) entry which is preliminary data.</text>
</comment>
<evidence type="ECO:0000256" key="1">
    <source>
        <dbReference type="ARBA" id="ARBA00004196"/>
    </source>
</evidence>
<organism evidence="5 6">
    <name type="scientific">Paenibacillus oryzae</name>
    <dbReference type="NCBI Taxonomy" id="1844972"/>
    <lineage>
        <taxon>Bacteria</taxon>
        <taxon>Bacillati</taxon>
        <taxon>Bacillota</taxon>
        <taxon>Bacilli</taxon>
        <taxon>Bacillales</taxon>
        <taxon>Paenibacillaceae</taxon>
        <taxon>Paenibacillus</taxon>
    </lineage>
</organism>
<proteinExistence type="predicted"/>
<feature type="chain" id="PRO_5039168705" description="SLH domain-containing protein" evidence="3">
    <location>
        <begin position="26"/>
        <end position="2018"/>
    </location>
</feature>
<feature type="domain" description="SLH" evidence="4">
    <location>
        <begin position="1955"/>
        <end position="2018"/>
    </location>
</feature>
<dbReference type="Pfam" id="PF00395">
    <property type="entry name" value="SLH"/>
    <property type="match status" value="3"/>
</dbReference>
<evidence type="ECO:0000256" key="2">
    <source>
        <dbReference type="SAM" id="MobiDB-lite"/>
    </source>
</evidence>
<dbReference type="OrthoDB" id="2480046at2"/>
<dbReference type="Pfam" id="PF18316">
    <property type="entry name" value="S-l_SbsC_C"/>
    <property type="match status" value="2"/>
</dbReference>
<evidence type="ECO:0000313" key="5">
    <source>
        <dbReference type="EMBL" id="OBR65216.1"/>
    </source>
</evidence>
<dbReference type="RefSeq" id="WP_068683611.1">
    <property type="nucleotide sequence ID" value="NZ_LYPA01000060.1"/>
</dbReference>
<dbReference type="Gene3D" id="2.60.40.4270">
    <property type="entry name" value="Listeria-Bacteroides repeat domain"/>
    <property type="match status" value="1"/>
</dbReference>
<protein>
    <recommendedName>
        <fullName evidence="4">SLH domain-containing protein</fullName>
    </recommendedName>
</protein>
<dbReference type="InterPro" id="IPR042229">
    <property type="entry name" value="Listeria/Bacterioides_rpt_sf"/>
</dbReference>
<evidence type="ECO:0000259" key="4">
    <source>
        <dbReference type="PROSITE" id="PS51272"/>
    </source>
</evidence>
<evidence type="ECO:0000313" key="6">
    <source>
        <dbReference type="Proteomes" id="UP000092024"/>
    </source>
</evidence>
<dbReference type="EMBL" id="LYPA01000060">
    <property type="protein sequence ID" value="OBR65216.1"/>
    <property type="molecule type" value="Genomic_DNA"/>
</dbReference>
<gene>
    <name evidence="5" type="ORF">A7K91_00640</name>
</gene>
<comment type="subcellular location">
    <subcellularLocation>
        <location evidence="1">Cell envelope</location>
    </subcellularLocation>
</comment>
<feature type="domain" description="SLH" evidence="4">
    <location>
        <begin position="1883"/>
        <end position="1946"/>
    </location>
</feature>
<dbReference type="InterPro" id="IPR013378">
    <property type="entry name" value="InlB-like_B-rpt"/>
</dbReference>
<dbReference type="Pfam" id="PF09479">
    <property type="entry name" value="Flg_new"/>
    <property type="match status" value="1"/>
</dbReference>
<dbReference type="InterPro" id="IPR051465">
    <property type="entry name" value="Cell_Envelope_Struct_Comp"/>
</dbReference>
<reference evidence="5 6" key="1">
    <citation type="submission" date="2016-05" db="EMBL/GenBank/DDBJ databases">
        <title>Paenibacillus oryzae. sp. nov., isolated from the rice root.</title>
        <authorList>
            <person name="Zhang J."/>
            <person name="Zhang X."/>
        </authorList>
    </citation>
    <scope>NUCLEOTIDE SEQUENCE [LARGE SCALE GENOMIC DNA]</scope>
    <source>
        <strain evidence="5 6">1DrF-4</strain>
    </source>
</reference>
<dbReference type="Proteomes" id="UP000092024">
    <property type="component" value="Unassembled WGS sequence"/>
</dbReference>
<dbReference type="InterPro" id="IPR040751">
    <property type="entry name" value="SbsC_C"/>
</dbReference>
<dbReference type="PANTHER" id="PTHR43308">
    <property type="entry name" value="OUTER MEMBRANE PROTEIN ALPHA-RELATED"/>
    <property type="match status" value="1"/>
</dbReference>
<dbReference type="STRING" id="1844972.A7K91_00640"/>
<dbReference type="GO" id="GO:0030313">
    <property type="term" value="C:cell envelope"/>
    <property type="evidence" value="ECO:0007669"/>
    <property type="project" value="UniProtKB-SubCell"/>
</dbReference>
<dbReference type="PROSITE" id="PS51272">
    <property type="entry name" value="SLH"/>
    <property type="match status" value="3"/>
</dbReference>
<feature type="domain" description="SLH" evidence="4">
    <location>
        <begin position="1823"/>
        <end position="1882"/>
    </location>
</feature>
<feature type="region of interest" description="Disordered" evidence="2">
    <location>
        <begin position="1187"/>
        <end position="1209"/>
    </location>
</feature>
<sequence length="2018" mass="209202">MKKRRFNRVLALMLSIMMIYGPLSGAIGTAAAQPGSDVAENTSTGAVYSDVASALDAAANGETIRLISNATLANAIVYNRNNVGVTLDLNGYSIIRTVSGGGETGADGAVYVSDGLLTICDTSASESGYIEYINSGGLGGSGLNIGASGSVKLLSGGILGTGQSVFAHDAGGRFEMSGGVVYGSGDHPGSEAIAAVSGAYVTIAGGFVGTKHAGAAMIWSGATLDPSFWSITGGYFTSSYYNDGPQREIAGFVTQGQVTELDTTRTHAISGETEYRYHLTIPRSITFDGNGGVSPVAMLTTDAFGKLASLPANATKSGLDFAGWFTAATGGTQITANYIFDRDTTVYAQYTGPAVIPDPPALTAVGDDANNMVRLNWTSSLAGQEYYMVYQKDSGGDGLDEYQSIPLKTDIKVLNIYPDISGSDGAKDWMQAIMASAPDGYAMAVDKVAISDFNGSDSSTNYAHYLTKDSNGAYAYDVLYFGAWDVNYGRDMSADAYAAVESFIQYGGGVLVGHDTASFNHVNFIDLAKTYLNMDVKFQEHQGNPSFPPFGSSRVEIQRRGFPMNYPFALGNVGDVLYTPVSHSYYQFAKGDVWFKYNNLEWGPGPEINSYMGEKGTTNFYLTTWNNTAMIQTGHSNGMATVDEQKILANTFFYLAQTSTANSFNDRMSQDVAAPNAVSGTITVAPGSAVGKQQLGWNAATDNGSSYAYYLKAISFTDGSSRQSAEATATVTTGIKGYAVTVDTNAAGSDPGKTVTTTTAAVETNHLQAGITYYAHIRAIDNADNASEIVTIAFTIEAGGLTVTSLDPSGKANDGKTKVSVLEELGQGNKWVYLNVNSGTVAVPAIGGELEGYTDLPANGLIAAADGDKIAVAEVDADGKVVRFGQTVAVVAPSANELSVFSVDPSGSENNGKTRMVAGAGTGNNLVYFNFGQGEVAEPAQGQTLSDYKALPASGIIQAAKGDRIGIAELSPDGKVLRFGSAKAVVQDEWEATGLTVAVTDPTGAGTDGKTKVSVHASQGNKLLYVNFKQGPVTIPAAGSSLTGAGYAELPDHGLVEADNGDLLGIAEIDPSGKVVRYAAIPAIVVPDSAAKGLPVGAKDATGAESEGKTQLTGSVGEGHKLVYLNFGEGPVTAPTTGQPAGSGYVDVPADGGVEARNGDILGVAEVDENGNVVRFGTTTAVMSPESAAKGLPVSATDASGAGTDGKTRMVSKASEGNKLVYVNFGDGSVQVPGIGETLAGYAELPENGVIEAKPGDKIGIAEIGPDGKVLKYGVTAAVVVPEAAAKPLPAISVEPSGAGSDGKTVVQAATGTTIGSGNKLVYYNAGQKAIAVPETGALLAGYSELPVNGIIDASEGDNIGLAEVDASGKVVRFGTTKAVVANANAAKGLNPTATDPVGEGTEGKTKLAISTQTGQGNKLVYLNVGTGVMVKPEVGDTLKGYKDMPSDGLIDAGNGDVIGVAEIDEFGKVVKFGWTEAIVYADAAASGLKATSVDPAGSSNDGKTTIMAAAAAGNKLVYVNFGKQMALTPNTGELLTGYADLPADGIIAAVHGDCIAVAELDEAGRVIRFGTVNAVVVDSAQEYSGGGFVGMPASSSQGVEVLVNGKVEYAGTAKVTTDNGRSVTTIDVDQAKLQAKLEAEGHGAVITVPWAKSSDVVVGQLTGRMIQEMEDREATLVLDIPAGSYRIPTGQLHIATLAKQFGGSVKLEDVQLQIHIAVTGPETVQAAQNVSEKYGVSLMAPPVTFKVNAQYKGQSIEVTDYSVYVERTVALPEGIDPNKITTGVVLEPDGTLRHVPTKVTKSNETYYAKINSLTNSDYGIIWNPMTFTDLSGHWSEASVNNMGSRLVVNGVGGGKFNPDADITRAEFAAIVVRGLGLRLDQGDVAFTDVNGSEWYASVVNTAVQFGLIKGYEDGSFRPKTKITRQEAMTIVARAMSITGLKEQVADSAQQSGKLDAFRDANAVASWAREGASLAVAAKIMQGRTADLLKPKAFITRAEVATIVERLLQYSDLIEMKK</sequence>
<feature type="signal peptide" evidence="3">
    <location>
        <begin position="1"/>
        <end position="25"/>
    </location>
</feature>
<name>A0A1A5YHR8_9BACL</name>
<accession>A0A1A5YHR8</accession>
<evidence type="ECO:0000256" key="3">
    <source>
        <dbReference type="SAM" id="SignalP"/>
    </source>
</evidence>